<evidence type="ECO:0000313" key="3">
    <source>
        <dbReference type="Proteomes" id="UP001363010"/>
    </source>
</evidence>
<dbReference type="Gene3D" id="3.40.50.410">
    <property type="entry name" value="von Willebrand factor, type A domain"/>
    <property type="match status" value="1"/>
</dbReference>
<dbReference type="PANTHER" id="PTHR39338">
    <property type="entry name" value="BLL5662 PROTEIN-RELATED"/>
    <property type="match status" value="1"/>
</dbReference>
<sequence>MLTLDPSANSSGDVSVDDRAATHLAGFLGFLRANGFAVGGADAVAVLQTAQRVGVLDPHILRWSLQALLCGRRDEWRRFDELFDAWFLPANRWQRPERRAADAEGLSGDRPDSSARDRDASDEDDEDEDPHRRDAASREEVLRSTDFRDLTAREHTLDIEALMRSFARRLKHLRLRREARANHGRRLDLPATIRRSVASGGTPFHLAWKDHRRVRPRLVLLIDVSRSMAAYSFFYLRLARALGAELADVHSFIFHTRVTAVTRALHDPDPWRAQEQLHLIAQGWAGGTRIGESLAQFNREHAPRIVHSRTAVIVMSDGYDTGEPSQLSDALVQLRRRARRIVWLNPLCNRPGYAPICQGMQAAMPHLDLLAPGADLASIGAVMPRLIEALR</sequence>
<reference evidence="2 3" key="1">
    <citation type="submission" date="2024-03" db="EMBL/GenBank/DDBJ databases">
        <title>Novel species of the genus Variovorax.</title>
        <authorList>
            <person name="Liu Q."/>
            <person name="Xin Y.-H."/>
        </authorList>
    </citation>
    <scope>NUCLEOTIDE SEQUENCE [LARGE SCALE GENOMIC DNA]</scope>
    <source>
        <strain evidence="2 3">KACC 18501</strain>
    </source>
</reference>
<evidence type="ECO:0000313" key="2">
    <source>
        <dbReference type="EMBL" id="MEJ8824315.1"/>
    </source>
</evidence>
<dbReference type="RefSeq" id="WP_340365350.1">
    <property type="nucleotide sequence ID" value="NZ_JBBKZV010000013.1"/>
</dbReference>
<protein>
    <submittedName>
        <fullName evidence="2">VWA domain-containing protein</fullName>
    </submittedName>
</protein>
<dbReference type="Pfam" id="PF05762">
    <property type="entry name" value="VWA_CoxE"/>
    <property type="match status" value="1"/>
</dbReference>
<dbReference type="InterPro" id="IPR036465">
    <property type="entry name" value="vWFA_dom_sf"/>
</dbReference>
<dbReference type="Proteomes" id="UP001363010">
    <property type="component" value="Unassembled WGS sequence"/>
</dbReference>
<dbReference type="PANTHER" id="PTHR39338:SF6">
    <property type="entry name" value="BLL5662 PROTEIN"/>
    <property type="match status" value="1"/>
</dbReference>
<accession>A0ABU8W2P2</accession>
<keyword evidence="3" id="KW-1185">Reference proteome</keyword>
<dbReference type="InterPro" id="IPR011195">
    <property type="entry name" value="UCP010256"/>
</dbReference>
<organism evidence="2 3">
    <name type="scientific">Variovorax humicola</name>
    <dbReference type="NCBI Taxonomy" id="1769758"/>
    <lineage>
        <taxon>Bacteria</taxon>
        <taxon>Pseudomonadati</taxon>
        <taxon>Pseudomonadota</taxon>
        <taxon>Betaproteobacteria</taxon>
        <taxon>Burkholderiales</taxon>
        <taxon>Comamonadaceae</taxon>
        <taxon>Variovorax</taxon>
    </lineage>
</organism>
<dbReference type="CDD" id="cd00198">
    <property type="entry name" value="vWFA"/>
    <property type="match status" value="1"/>
</dbReference>
<gene>
    <name evidence="2" type="ORF">WKW80_20130</name>
</gene>
<feature type="compositionally biased region" description="Basic and acidic residues" evidence="1">
    <location>
        <begin position="129"/>
        <end position="140"/>
    </location>
</feature>
<proteinExistence type="predicted"/>
<dbReference type="PIRSF" id="PIRSF010256">
    <property type="entry name" value="CoxE_vWa"/>
    <property type="match status" value="1"/>
</dbReference>
<feature type="compositionally biased region" description="Basic and acidic residues" evidence="1">
    <location>
        <begin position="98"/>
        <end position="119"/>
    </location>
</feature>
<dbReference type="EMBL" id="JBBKZV010000013">
    <property type="protein sequence ID" value="MEJ8824315.1"/>
    <property type="molecule type" value="Genomic_DNA"/>
</dbReference>
<dbReference type="SUPFAM" id="SSF53300">
    <property type="entry name" value="vWA-like"/>
    <property type="match status" value="1"/>
</dbReference>
<comment type="caution">
    <text evidence="2">The sequence shown here is derived from an EMBL/GenBank/DDBJ whole genome shotgun (WGS) entry which is preliminary data.</text>
</comment>
<evidence type="ECO:0000256" key="1">
    <source>
        <dbReference type="SAM" id="MobiDB-lite"/>
    </source>
</evidence>
<name>A0ABU8W2P2_9BURK</name>
<dbReference type="InterPro" id="IPR008912">
    <property type="entry name" value="Uncharacterised_CoxE"/>
</dbReference>
<feature type="region of interest" description="Disordered" evidence="1">
    <location>
        <begin position="98"/>
        <end position="140"/>
    </location>
</feature>